<evidence type="ECO:0000256" key="1">
    <source>
        <dbReference type="SAM" id="MobiDB-lite"/>
    </source>
</evidence>
<name>A0A6S7LUT8_PARCT</name>
<dbReference type="InterPro" id="IPR055469">
    <property type="entry name" value="DUF7041"/>
</dbReference>
<gene>
    <name evidence="3" type="ORF">PACLA_8A035811</name>
</gene>
<organism evidence="3 4">
    <name type="scientific">Paramuricea clavata</name>
    <name type="common">Red gorgonian</name>
    <name type="synonym">Violescent sea-whip</name>
    <dbReference type="NCBI Taxonomy" id="317549"/>
    <lineage>
        <taxon>Eukaryota</taxon>
        <taxon>Metazoa</taxon>
        <taxon>Cnidaria</taxon>
        <taxon>Anthozoa</taxon>
        <taxon>Octocorallia</taxon>
        <taxon>Malacalcyonacea</taxon>
        <taxon>Plexauridae</taxon>
        <taxon>Paramuricea</taxon>
    </lineage>
</organism>
<feature type="region of interest" description="Disordered" evidence="1">
    <location>
        <begin position="422"/>
        <end position="454"/>
    </location>
</feature>
<dbReference type="PANTHER" id="PTHR33327:SF3">
    <property type="entry name" value="RNA-DIRECTED DNA POLYMERASE"/>
    <property type="match status" value="1"/>
</dbReference>
<dbReference type="PANTHER" id="PTHR33327">
    <property type="entry name" value="ENDONUCLEASE"/>
    <property type="match status" value="1"/>
</dbReference>
<sequence>MAIRNLPNTDSGVSPAQLVVGEQLHMPGELNLPADDANLDVFARKLNDAIKTQSSDHLDKSSKQLSSHSLHTEIDLSLYNKRYCVKWSQMNKVSQVPAILTLTSYSSLVVAPCLFVGLVSCCCAAGGSVDVRTTTTLYCMPKVSITVVTGQHHCAITRLADLVRGLRREIDSGISPRVAALRLSRLSTYIEVVEDSLHQLCDVIDQSGSENAQDVIDQTRSSAALAISSADVVLLDLEALSESSVDLLPPRPAVPPKERIKIDIRPFDQREPTLWFDLLEAQFRAAGIDSEQGKFAYLVKFLDDSQSYQVGPIVAAGSADMYSQAKTLLVRLYSLSRPQRIQRAFFEETLGNHERLADFLARISPLCEELTPDDVKKFLMARQLPSSVRQQMVERFDEVSSGQFQESADRLLADLRHQEVRKTIRPDQGDHSSSGVAAVSSRGRARGAGSQGPKGCVFHQAYGDKARSCKGGKCPFWSSELQRVKVSE</sequence>
<feature type="compositionally biased region" description="Low complexity" evidence="1">
    <location>
        <begin position="432"/>
        <end position="442"/>
    </location>
</feature>
<dbReference type="EMBL" id="CACRXK020035565">
    <property type="protein sequence ID" value="CAB4044609.1"/>
    <property type="molecule type" value="Genomic_DNA"/>
</dbReference>
<dbReference type="Pfam" id="PF23055">
    <property type="entry name" value="DUF7041"/>
    <property type="match status" value="1"/>
</dbReference>
<dbReference type="OrthoDB" id="10048650at2759"/>
<evidence type="ECO:0000313" key="4">
    <source>
        <dbReference type="Proteomes" id="UP001152795"/>
    </source>
</evidence>
<feature type="non-terminal residue" evidence="3">
    <location>
        <position position="1"/>
    </location>
</feature>
<comment type="caution">
    <text evidence="3">The sequence shown here is derived from an EMBL/GenBank/DDBJ whole genome shotgun (WGS) entry which is preliminary data.</text>
</comment>
<evidence type="ECO:0000259" key="2">
    <source>
        <dbReference type="Pfam" id="PF23055"/>
    </source>
</evidence>
<keyword evidence="4" id="KW-1185">Reference proteome</keyword>
<evidence type="ECO:0000313" key="3">
    <source>
        <dbReference type="EMBL" id="CAB4044609.1"/>
    </source>
</evidence>
<feature type="domain" description="DUF7041" evidence="2">
    <location>
        <begin position="264"/>
        <end position="344"/>
    </location>
</feature>
<dbReference type="AlphaFoldDB" id="A0A6S7LUT8"/>
<protein>
    <recommendedName>
        <fullName evidence="2">DUF7041 domain-containing protein</fullName>
    </recommendedName>
</protein>
<reference evidence="3" key="1">
    <citation type="submission" date="2020-04" db="EMBL/GenBank/DDBJ databases">
        <authorList>
            <person name="Alioto T."/>
            <person name="Alioto T."/>
            <person name="Gomez Garrido J."/>
        </authorList>
    </citation>
    <scope>NUCLEOTIDE SEQUENCE</scope>
    <source>
        <strain evidence="3">A484AB</strain>
    </source>
</reference>
<dbReference type="Proteomes" id="UP001152795">
    <property type="component" value="Unassembled WGS sequence"/>
</dbReference>
<proteinExistence type="predicted"/>
<accession>A0A6S7LUT8</accession>